<dbReference type="PANTHER" id="PTHR42852:SF13">
    <property type="entry name" value="PROTEIN DIPZ"/>
    <property type="match status" value="1"/>
</dbReference>
<accession>A0ABT6Z511</accession>
<feature type="domain" description="Thioredoxin" evidence="1">
    <location>
        <begin position="96"/>
        <end position="239"/>
    </location>
</feature>
<dbReference type="Pfam" id="PF00578">
    <property type="entry name" value="AhpC-TSA"/>
    <property type="match status" value="1"/>
</dbReference>
<evidence type="ECO:0000259" key="1">
    <source>
        <dbReference type="PROSITE" id="PS51352"/>
    </source>
</evidence>
<dbReference type="InterPro" id="IPR013766">
    <property type="entry name" value="Thioredoxin_domain"/>
</dbReference>
<dbReference type="PANTHER" id="PTHR42852">
    <property type="entry name" value="THIOL:DISULFIDE INTERCHANGE PROTEIN DSBE"/>
    <property type="match status" value="1"/>
</dbReference>
<dbReference type="PROSITE" id="PS51257">
    <property type="entry name" value="PROKAR_LIPOPROTEIN"/>
    <property type="match status" value="1"/>
</dbReference>
<dbReference type="InterPro" id="IPR000866">
    <property type="entry name" value="AhpC/TSA"/>
</dbReference>
<keyword evidence="3" id="KW-1185">Reference proteome</keyword>
<dbReference type="Proteomes" id="UP001225761">
    <property type="component" value="Unassembled WGS sequence"/>
</dbReference>
<protein>
    <submittedName>
        <fullName evidence="2">TlpA disulfide reductase family protein</fullName>
    </submittedName>
</protein>
<dbReference type="EMBL" id="JASHIE010000011">
    <property type="protein sequence ID" value="MDI9876214.1"/>
    <property type="molecule type" value="Genomic_DNA"/>
</dbReference>
<reference evidence="2 3" key="1">
    <citation type="submission" date="2023-05" db="EMBL/GenBank/DDBJ databases">
        <title>Novel species of genus Flectobacillus isolated from stream in China.</title>
        <authorList>
            <person name="Lu H."/>
        </authorList>
    </citation>
    <scope>NUCLEOTIDE SEQUENCE [LARGE SCALE GENOMIC DNA]</scope>
    <source>
        <strain evidence="2 3">LFS242W</strain>
    </source>
</reference>
<evidence type="ECO:0000313" key="3">
    <source>
        <dbReference type="Proteomes" id="UP001225761"/>
    </source>
</evidence>
<dbReference type="PROSITE" id="PS51352">
    <property type="entry name" value="THIOREDOXIN_2"/>
    <property type="match status" value="1"/>
</dbReference>
<dbReference type="SUPFAM" id="SSF52833">
    <property type="entry name" value="Thioredoxin-like"/>
    <property type="match status" value="1"/>
</dbReference>
<organism evidence="2 3">
    <name type="scientific">Flectobacillus rivi</name>
    <dbReference type="NCBI Taxonomy" id="2984209"/>
    <lineage>
        <taxon>Bacteria</taxon>
        <taxon>Pseudomonadati</taxon>
        <taxon>Bacteroidota</taxon>
        <taxon>Cytophagia</taxon>
        <taxon>Cytophagales</taxon>
        <taxon>Flectobacillaceae</taxon>
        <taxon>Flectobacillus</taxon>
    </lineage>
</organism>
<dbReference type="Gene3D" id="3.40.30.10">
    <property type="entry name" value="Glutaredoxin"/>
    <property type="match status" value="1"/>
</dbReference>
<gene>
    <name evidence="2" type="ORF">QM481_16880</name>
</gene>
<dbReference type="RefSeq" id="WP_283382574.1">
    <property type="nucleotide sequence ID" value="NZ_JASHIE010000011.1"/>
</dbReference>
<sequence length="239" mass="28106">MKHFFSIIIFVFIISCNKERDEPNFYKNLHTGEILNKTEFEKFGNSLYKKNTDSIKKTSINFVFYKIEKSSDSIIQNFKYDLRIGDKYIVRANAYEKIGMKIPQRNFTSINGEKIIIGGKKNKPTLINLWFINCPGCIAEMPALNRLKEKYAEKVDFVSLTFEQKEDVLDFLKKRKFEFAHIVNGENFINEIGSYPYPENIFIDKEGFIRNIEGPIPSHKENEINHSIEYFEELINQLL</sequence>
<name>A0ABT6Z511_9BACT</name>
<dbReference type="InterPro" id="IPR050553">
    <property type="entry name" value="Thioredoxin_ResA/DsbE_sf"/>
</dbReference>
<comment type="caution">
    <text evidence="2">The sequence shown here is derived from an EMBL/GenBank/DDBJ whole genome shotgun (WGS) entry which is preliminary data.</text>
</comment>
<dbReference type="InterPro" id="IPR036249">
    <property type="entry name" value="Thioredoxin-like_sf"/>
</dbReference>
<proteinExistence type="predicted"/>
<evidence type="ECO:0000313" key="2">
    <source>
        <dbReference type="EMBL" id="MDI9876214.1"/>
    </source>
</evidence>
<dbReference type="CDD" id="cd02966">
    <property type="entry name" value="TlpA_like_family"/>
    <property type="match status" value="1"/>
</dbReference>